<accession>A0A7J7MKH4</accession>
<evidence type="ECO:0000313" key="1">
    <source>
        <dbReference type="EMBL" id="KAF6155386.1"/>
    </source>
</evidence>
<dbReference type="OrthoDB" id="626167at2759"/>
<dbReference type="InterPro" id="IPR011990">
    <property type="entry name" value="TPR-like_helical_dom_sf"/>
</dbReference>
<gene>
    <name evidence="1" type="ORF">GIB67_019912</name>
</gene>
<dbReference type="Proteomes" id="UP000541444">
    <property type="component" value="Unassembled WGS sequence"/>
</dbReference>
<dbReference type="PANTHER" id="PTHR47459">
    <property type="entry name" value="KINESIN LIGHT CHAIN-RELATED"/>
    <property type="match status" value="1"/>
</dbReference>
<dbReference type="EMBL" id="JACGCM010001428">
    <property type="protein sequence ID" value="KAF6155386.1"/>
    <property type="molecule type" value="Genomic_DNA"/>
</dbReference>
<proteinExistence type="predicted"/>
<reference evidence="1 2" key="1">
    <citation type="journal article" date="2020" name="IScience">
        <title>Genome Sequencing of the Endangered Kingdonia uniflora (Circaeasteraceae, Ranunculales) Reveals Potential Mechanisms of Evolutionary Specialization.</title>
        <authorList>
            <person name="Sun Y."/>
            <person name="Deng T."/>
            <person name="Zhang A."/>
            <person name="Moore M.J."/>
            <person name="Landis J.B."/>
            <person name="Lin N."/>
            <person name="Zhang H."/>
            <person name="Zhang X."/>
            <person name="Huang J."/>
            <person name="Zhang X."/>
            <person name="Sun H."/>
            <person name="Wang H."/>
        </authorList>
    </citation>
    <scope>NUCLEOTIDE SEQUENCE [LARGE SCALE GENOMIC DNA]</scope>
    <source>
        <strain evidence="1">TB1705</strain>
        <tissue evidence="1">Leaf</tissue>
    </source>
</reference>
<organism evidence="1 2">
    <name type="scientific">Kingdonia uniflora</name>
    <dbReference type="NCBI Taxonomy" id="39325"/>
    <lineage>
        <taxon>Eukaryota</taxon>
        <taxon>Viridiplantae</taxon>
        <taxon>Streptophyta</taxon>
        <taxon>Embryophyta</taxon>
        <taxon>Tracheophyta</taxon>
        <taxon>Spermatophyta</taxon>
        <taxon>Magnoliopsida</taxon>
        <taxon>Ranunculales</taxon>
        <taxon>Circaeasteraceae</taxon>
        <taxon>Kingdonia</taxon>
    </lineage>
</organism>
<dbReference type="Gene3D" id="1.25.40.10">
    <property type="entry name" value="Tetratricopeptide repeat domain"/>
    <property type="match status" value="2"/>
</dbReference>
<keyword evidence="2" id="KW-1185">Reference proteome</keyword>
<comment type="caution">
    <text evidence="1">The sequence shown here is derived from an EMBL/GenBank/DDBJ whole genome shotgun (WGS) entry which is preliminary data.</text>
</comment>
<evidence type="ECO:0000313" key="2">
    <source>
        <dbReference type="Proteomes" id="UP000541444"/>
    </source>
</evidence>
<dbReference type="AlphaFoldDB" id="A0A7J7MKH4"/>
<protein>
    <submittedName>
        <fullName evidence="1">Uncharacterized protein</fullName>
    </submittedName>
</protein>
<dbReference type="PANTHER" id="PTHR47459:SF1">
    <property type="entry name" value="KINESIN LIGHT CHAIN-RELATED"/>
    <property type="match status" value="1"/>
</dbReference>
<sequence>MMNNIRRVVGNALVQQLKFKHSLLHTDTKVTSVSKYVQDSNFKQALPHSLKAFELQKTELSTQALLENIVQLTTLGRHEEALEKNALLQTISRNLDFSFQLYCARVQAAGLLINCGKLDEALKDLMGIVGETLEDSSDKAFLYLQIANVLYRQGKGVDAKAWLTLASNVLEMIKFEDEGLDLNKMATAAVYCHISILYEEMSELVLAADMLNRALAIHNRWIVPSTQITELLLQFEGNEPLAKSYLTRAVMLLKEVIDSGTKYFEIDLEDISKLLGTAYLKTGLMEMSAVEILLKAKDIAFASCGPNDRVSIWICWNLAEAYFKTQRISLAIDLMREVVEALERHEPSVEELCKSARNSLQMLEDMDQS</sequence>
<dbReference type="SUPFAM" id="SSF48452">
    <property type="entry name" value="TPR-like"/>
    <property type="match status" value="1"/>
</dbReference>
<name>A0A7J7MKH4_9MAGN</name>